<reference evidence="2 3" key="1">
    <citation type="submission" date="2020-02" db="EMBL/GenBank/DDBJ databases">
        <title>Acidophilic actinobacteria isolated from forest soil.</title>
        <authorList>
            <person name="Golinska P."/>
        </authorList>
    </citation>
    <scope>NUCLEOTIDE SEQUENCE [LARGE SCALE GENOMIC DNA]</scope>
    <source>
        <strain evidence="2 3">NL8</strain>
    </source>
</reference>
<evidence type="ECO:0000313" key="2">
    <source>
        <dbReference type="EMBL" id="MBS2546359.1"/>
    </source>
</evidence>
<accession>A0ABS5KJ54</accession>
<evidence type="ECO:0008006" key="4">
    <source>
        <dbReference type="Google" id="ProtNLM"/>
    </source>
</evidence>
<keyword evidence="3" id="KW-1185">Reference proteome</keyword>
<comment type="caution">
    <text evidence="2">The sequence shown here is derived from an EMBL/GenBank/DDBJ whole genome shotgun (WGS) entry which is preliminary data.</text>
</comment>
<proteinExistence type="predicted"/>
<evidence type="ECO:0000256" key="1">
    <source>
        <dbReference type="SAM" id="Phobius"/>
    </source>
</evidence>
<dbReference type="Proteomes" id="UP000730482">
    <property type="component" value="Unassembled WGS sequence"/>
</dbReference>
<feature type="transmembrane region" description="Helical" evidence="1">
    <location>
        <begin position="21"/>
        <end position="42"/>
    </location>
</feature>
<evidence type="ECO:0000313" key="3">
    <source>
        <dbReference type="Proteomes" id="UP000730482"/>
    </source>
</evidence>
<sequence length="212" mass="23029">MRGVLARRTKVRNPLEPLATINGMVLSLLVLGFAAAAIGALFGKATFLGWGQSGDICTTSKDVGTQIQPSPWMPLRTGVTVSPDTIQLCAHNATTVQRWWYSLSQLPGAVTLLTLVLLTYLVLRQAERFGLYSPGIGTRMRVLGWFLSVESILGPTITVYANRKLWATMTDGPSEIQWVPGWVALFAGLALLSLARIMRVGSAMREDLEGVV</sequence>
<feature type="transmembrane region" description="Helical" evidence="1">
    <location>
        <begin position="143"/>
        <end position="161"/>
    </location>
</feature>
<feature type="transmembrane region" description="Helical" evidence="1">
    <location>
        <begin position="181"/>
        <end position="198"/>
    </location>
</feature>
<keyword evidence="1" id="KW-1133">Transmembrane helix</keyword>
<feature type="transmembrane region" description="Helical" evidence="1">
    <location>
        <begin position="106"/>
        <end position="123"/>
    </location>
</feature>
<dbReference type="RefSeq" id="WP_212008008.1">
    <property type="nucleotide sequence ID" value="NZ_JAAFYZ010000012.1"/>
</dbReference>
<organism evidence="2 3">
    <name type="scientific">Catenulispora pinistramenti</name>
    <dbReference type="NCBI Taxonomy" id="2705254"/>
    <lineage>
        <taxon>Bacteria</taxon>
        <taxon>Bacillati</taxon>
        <taxon>Actinomycetota</taxon>
        <taxon>Actinomycetes</taxon>
        <taxon>Catenulisporales</taxon>
        <taxon>Catenulisporaceae</taxon>
        <taxon>Catenulispora</taxon>
    </lineage>
</organism>
<keyword evidence="1" id="KW-0472">Membrane</keyword>
<keyword evidence="1" id="KW-0812">Transmembrane</keyword>
<protein>
    <recommendedName>
        <fullName evidence="4">DUF2975 domain-containing protein</fullName>
    </recommendedName>
</protein>
<gene>
    <name evidence="2" type="ORF">KGQ19_05715</name>
</gene>
<dbReference type="EMBL" id="JAAFYZ010000012">
    <property type="protein sequence ID" value="MBS2546359.1"/>
    <property type="molecule type" value="Genomic_DNA"/>
</dbReference>
<name>A0ABS5KJ54_9ACTN</name>